<evidence type="ECO:0000313" key="2">
    <source>
        <dbReference type="EMBL" id="KIM39055.1"/>
    </source>
</evidence>
<proteinExistence type="predicted"/>
<evidence type="ECO:0000313" key="3">
    <source>
        <dbReference type="Proteomes" id="UP000053424"/>
    </source>
</evidence>
<keyword evidence="3" id="KW-1185">Reference proteome</keyword>
<dbReference type="Proteomes" id="UP000053424">
    <property type="component" value="Unassembled WGS sequence"/>
</dbReference>
<dbReference type="HOGENOM" id="CLU_2109341_0_0_1"/>
<evidence type="ECO:0008006" key="4">
    <source>
        <dbReference type="Google" id="ProtNLM"/>
    </source>
</evidence>
<name>A0A0C3BQY0_HEBCY</name>
<dbReference type="EMBL" id="KN831787">
    <property type="protein sequence ID" value="KIM39055.1"/>
    <property type="molecule type" value="Genomic_DNA"/>
</dbReference>
<accession>A0A0C3BQY0</accession>
<feature type="region of interest" description="Disordered" evidence="1">
    <location>
        <begin position="1"/>
        <end position="22"/>
    </location>
</feature>
<evidence type="ECO:0000256" key="1">
    <source>
        <dbReference type="SAM" id="MobiDB-lite"/>
    </source>
</evidence>
<reference evidence="3" key="2">
    <citation type="submission" date="2015-01" db="EMBL/GenBank/DDBJ databases">
        <title>Evolutionary Origins and Diversification of the Mycorrhizal Mutualists.</title>
        <authorList>
            <consortium name="DOE Joint Genome Institute"/>
            <consortium name="Mycorrhizal Genomics Consortium"/>
            <person name="Kohler A."/>
            <person name="Kuo A."/>
            <person name="Nagy L.G."/>
            <person name="Floudas D."/>
            <person name="Copeland A."/>
            <person name="Barry K.W."/>
            <person name="Cichocki N."/>
            <person name="Veneault-Fourrey C."/>
            <person name="LaButti K."/>
            <person name="Lindquist E.A."/>
            <person name="Lipzen A."/>
            <person name="Lundell T."/>
            <person name="Morin E."/>
            <person name="Murat C."/>
            <person name="Riley R."/>
            <person name="Ohm R."/>
            <person name="Sun H."/>
            <person name="Tunlid A."/>
            <person name="Henrissat B."/>
            <person name="Grigoriev I.V."/>
            <person name="Hibbett D.S."/>
            <person name="Martin F."/>
        </authorList>
    </citation>
    <scope>NUCLEOTIDE SEQUENCE [LARGE SCALE GENOMIC DNA]</scope>
    <source>
        <strain evidence="3">h7</strain>
    </source>
</reference>
<protein>
    <recommendedName>
        <fullName evidence="4">F-box domain-containing protein</fullName>
    </recommendedName>
</protein>
<gene>
    <name evidence="2" type="ORF">M413DRAFT_235204</name>
</gene>
<dbReference type="OrthoDB" id="2891411at2759"/>
<feature type="compositionally biased region" description="Basic residues" evidence="1">
    <location>
        <begin position="1"/>
        <end position="11"/>
    </location>
</feature>
<dbReference type="AlphaFoldDB" id="A0A0C3BQY0"/>
<reference evidence="2 3" key="1">
    <citation type="submission" date="2014-04" db="EMBL/GenBank/DDBJ databases">
        <authorList>
            <consortium name="DOE Joint Genome Institute"/>
            <person name="Kuo A."/>
            <person name="Gay G."/>
            <person name="Dore J."/>
            <person name="Kohler A."/>
            <person name="Nagy L.G."/>
            <person name="Floudas D."/>
            <person name="Copeland A."/>
            <person name="Barry K.W."/>
            <person name="Cichocki N."/>
            <person name="Veneault-Fourrey C."/>
            <person name="LaButti K."/>
            <person name="Lindquist E.A."/>
            <person name="Lipzen A."/>
            <person name="Lundell T."/>
            <person name="Morin E."/>
            <person name="Murat C."/>
            <person name="Sun H."/>
            <person name="Tunlid A."/>
            <person name="Henrissat B."/>
            <person name="Grigoriev I.V."/>
            <person name="Hibbett D.S."/>
            <person name="Martin F."/>
            <person name="Nordberg H.P."/>
            <person name="Cantor M.N."/>
            <person name="Hua S.X."/>
        </authorList>
    </citation>
    <scope>NUCLEOTIDE SEQUENCE [LARGE SCALE GENOMIC DNA]</scope>
    <source>
        <strain evidence="3">h7</strain>
    </source>
</reference>
<sequence>MSAQKVRRSKPGRQESTVRKALNTRGLTSLPQELYVEIISHLPAYPIPREDRAIKINPDVCVRHITLSSVTQTCHDLRPVFLRYLWQRIAVFYEDNGRRSVLSISTYFLQRAAIG</sequence>
<organism evidence="2 3">
    <name type="scientific">Hebeloma cylindrosporum</name>
    <dbReference type="NCBI Taxonomy" id="76867"/>
    <lineage>
        <taxon>Eukaryota</taxon>
        <taxon>Fungi</taxon>
        <taxon>Dikarya</taxon>
        <taxon>Basidiomycota</taxon>
        <taxon>Agaricomycotina</taxon>
        <taxon>Agaricomycetes</taxon>
        <taxon>Agaricomycetidae</taxon>
        <taxon>Agaricales</taxon>
        <taxon>Agaricineae</taxon>
        <taxon>Hymenogastraceae</taxon>
        <taxon>Hebeloma</taxon>
    </lineage>
</organism>